<sequence length="337" mass="38083">MTTRKTKKNQETAVEPVQETKLSNRTPDVIAAEIRSIDQQARQYVLQSAIEIGRKLTEAKELVSHGEWGAWLKINVNYSQSTANNFMRVAAEYANSQTLANLNYSQAVALLSIPAEERESFVEENNAAEMSTRELQAAIKEKQELEKQLAEERKRIEDEQAALEQERQQRAELQRELDREMELRKKFQDDLIAAQEAAAKAPAKGTAESKAKAAELRKAEKALSESQQRISALEAEMKAKEDEINAKIEAAVKEREKEIAEQARKREEETAQEVANLKEQLRKNNNTAAIKVKLHFDAVVGNFKELVASLSAIENEDQKKAISERISAFCDEMKAKL</sequence>
<dbReference type="Pfam" id="PF11300">
    <property type="entry name" value="DUF3102"/>
    <property type="match status" value="1"/>
</dbReference>
<dbReference type="InterPro" id="IPR021451">
    <property type="entry name" value="DUF3102"/>
</dbReference>
<accession>A0A920CCS4</accession>
<keyword evidence="1" id="KW-0175">Coiled coil</keyword>
<dbReference type="Proteomes" id="UP000679779">
    <property type="component" value="Unassembled WGS sequence"/>
</dbReference>
<dbReference type="AlphaFoldDB" id="A0A920CCS4"/>
<feature type="coiled-coil region" evidence="1">
    <location>
        <begin position="128"/>
        <end position="287"/>
    </location>
</feature>
<reference evidence="2" key="1">
    <citation type="submission" date="2021-03" db="EMBL/GenBank/DDBJ databases">
        <title>Antimicrobial resistance genes in bacteria isolated from Japanese honey, and their potential for conferring macrolide and lincosamide resistance in the American foulbrood pathogen Paenibacillus larvae.</title>
        <authorList>
            <person name="Okamoto M."/>
            <person name="Kumagai M."/>
            <person name="Kanamori H."/>
            <person name="Takamatsu D."/>
        </authorList>
    </citation>
    <scope>NUCLEOTIDE SEQUENCE</scope>
    <source>
        <strain evidence="2">J2TS6</strain>
    </source>
</reference>
<protein>
    <recommendedName>
        <fullName evidence="4">DUF3102 domain-containing protein</fullName>
    </recommendedName>
</protein>
<dbReference type="RefSeq" id="WP_212958259.1">
    <property type="nucleotide sequence ID" value="NZ_BORQ01000005.1"/>
</dbReference>
<gene>
    <name evidence="2" type="ORF">J2TS6_42440</name>
</gene>
<organism evidence="2 3">
    <name type="scientific">Paenibacillus albilobatus</name>
    <dbReference type="NCBI Taxonomy" id="2716884"/>
    <lineage>
        <taxon>Bacteria</taxon>
        <taxon>Bacillati</taxon>
        <taxon>Bacillota</taxon>
        <taxon>Bacilli</taxon>
        <taxon>Bacillales</taxon>
        <taxon>Paenibacillaceae</taxon>
        <taxon>Paenibacillus</taxon>
    </lineage>
</organism>
<evidence type="ECO:0008006" key="4">
    <source>
        <dbReference type="Google" id="ProtNLM"/>
    </source>
</evidence>
<dbReference type="EMBL" id="BORQ01000005">
    <property type="protein sequence ID" value="GIO33103.1"/>
    <property type="molecule type" value="Genomic_DNA"/>
</dbReference>
<comment type="caution">
    <text evidence="2">The sequence shown here is derived from an EMBL/GenBank/DDBJ whole genome shotgun (WGS) entry which is preliminary data.</text>
</comment>
<evidence type="ECO:0000313" key="2">
    <source>
        <dbReference type="EMBL" id="GIO33103.1"/>
    </source>
</evidence>
<name>A0A920CCS4_9BACL</name>
<evidence type="ECO:0000313" key="3">
    <source>
        <dbReference type="Proteomes" id="UP000679779"/>
    </source>
</evidence>
<proteinExistence type="predicted"/>
<keyword evidence="3" id="KW-1185">Reference proteome</keyword>
<evidence type="ECO:0000256" key="1">
    <source>
        <dbReference type="SAM" id="Coils"/>
    </source>
</evidence>